<gene>
    <name evidence="1" type="ORF">APHCRT_1485</name>
</gene>
<protein>
    <submittedName>
        <fullName evidence="1">Uncharacterized protein</fullName>
    </submittedName>
</protein>
<dbReference type="AlphaFoldDB" id="A0A0F3PLE8"/>
<sequence>MIEQHLLFSSSEREFKTLGGMCSGSGWVSYNHRECAL</sequence>
<proteinExistence type="predicted"/>
<dbReference type="Proteomes" id="UP000033722">
    <property type="component" value="Unassembled WGS sequence"/>
</dbReference>
<name>A0A0F3PLE8_ANAPH</name>
<evidence type="ECO:0000313" key="1">
    <source>
        <dbReference type="EMBL" id="KJV80761.1"/>
    </source>
</evidence>
<comment type="caution">
    <text evidence="1">The sequence shown here is derived from an EMBL/GenBank/DDBJ whole genome shotgun (WGS) entry which is preliminary data.</text>
</comment>
<accession>A0A0F3PLE8</accession>
<dbReference type="PATRIC" id="fig|1359157.3.peg.1370"/>
<reference evidence="1 2" key="1">
    <citation type="submission" date="2015-01" db="EMBL/GenBank/DDBJ databases">
        <title>Genome Sequencing of Rickettsiales.</title>
        <authorList>
            <person name="Daugherty S.C."/>
            <person name="Su Q."/>
            <person name="Abolude K."/>
            <person name="Beier-Sexton M."/>
            <person name="Carlyon J.A."/>
            <person name="Carter R."/>
            <person name="Day N.P."/>
            <person name="Dumler S.J."/>
            <person name="Dyachenko V."/>
            <person name="Godinez A."/>
            <person name="Kurtti T.J."/>
            <person name="Lichay M."/>
            <person name="Mullins K.E."/>
            <person name="Ott S."/>
            <person name="Pappas-Brown V."/>
            <person name="Paris D.H."/>
            <person name="Patel P."/>
            <person name="Richards A.L."/>
            <person name="Sadzewicz L."/>
            <person name="Sears K."/>
            <person name="Seidman D."/>
            <person name="Sengamalay N."/>
            <person name="Stenos J."/>
            <person name="Tallon L.J."/>
            <person name="Vincent G."/>
            <person name="Fraser C.M."/>
            <person name="Munderloh U."/>
            <person name="Dunning-Hotopp J.C."/>
        </authorList>
    </citation>
    <scope>NUCLEOTIDE SEQUENCE [LARGE SCALE GENOMIC DNA]</scope>
    <source>
        <strain evidence="1 2">CRT53-1</strain>
    </source>
</reference>
<evidence type="ECO:0000313" key="2">
    <source>
        <dbReference type="Proteomes" id="UP000033722"/>
    </source>
</evidence>
<dbReference type="EMBL" id="LAOD01000033">
    <property type="protein sequence ID" value="KJV80761.1"/>
    <property type="molecule type" value="Genomic_DNA"/>
</dbReference>
<organism evidence="1 2">
    <name type="scientific">Anaplasma phagocytophilum str. CRT53-1</name>
    <dbReference type="NCBI Taxonomy" id="1359157"/>
    <lineage>
        <taxon>Bacteria</taxon>
        <taxon>Pseudomonadati</taxon>
        <taxon>Pseudomonadota</taxon>
        <taxon>Alphaproteobacteria</taxon>
        <taxon>Rickettsiales</taxon>
        <taxon>Anaplasmataceae</taxon>
        <taxon>Anaplasma</taxon>
        <taxon>phagocytophilum group</taxon>
    </lineage>
</organism>